<keyword evidence="2" id="KW-1185">Reference proteome</keyword>
<accession>A0A6N6VZU1</accession>
<evidence type="ECO:0000313" key="2">
    <source>
        <dbReference type="Proteomes" id="UP000437748"/>
    </source>
</evidence>
<dbReference type="AlphaFoldDB" id="A0A6N6VZU1"/>
<reference evidence="1 2" key="1">
    <citation type="submission" date="2019-10" db="EMBL/GenBank/DDBJ databases">
        <title>New species of Slilvanegrellaceae.</title>
        <authorList>
            <person name="Pitt A."/>
            <person name="Hahn M.W."/>
        </authorList>
    </citation>
    <scope>NUCLEOTIDE SEQUENCE [LARGE SCALE GENOMIC DNA]</scope>
    <source>
        <strain evidence="1 2">SP-Ram-0.45-NSY-1</strain>
    </source>
</reference>
<dbReference type="OrthoDB" id="5308856at2"/>
<proteinExistence type="predicted"/>
<dbReference type="EMBL" id="WFLM01000001">
    <property type="protein sequence ID" value="KAB8040358.1"/>
    <property type="molecule type" value="Genomic_DNA"/>
</dbReference>
<dbReference type="Proteomes" id="UP000437748">
    <property type="component" value="Unassembled WGS sequence"/>
</dbReference>
<organism evidence="1 2">
    <name type="scientific">Silvanigrella paludirubra</name>
    <dbReference type="NCBI Taxonomy" id="2499159"/>
    <lineage>
        <taxon>Bacteria</taxon>
        <taxon>Pseudomonadati</taxon>
        <taxon>Bdellovibrionota</taxon>
        <taxon>Oligoflexia</taxon>
        <taxon>Silvanigrellales</taxon>
        <taxon>Silvanigrellaceae</taxon>
        <taxon>Silvanigrella</taxon>
    </lineage>
</organism>
<dbReference type="RefSeq" id="WP_153417872.1">
    <property type="nucleotide sequence ID" value="NZ_WFLM01000001.1"/>
</dbReference>
<name>A0A6N6VZU1_9BACT</name>
<protein>
    <recommendedName>
        <fullName evidence="3">Outer membrane beta-barrel protein</fullName>
    </recommendedName>
</protein>
<gene>
    <name evidence="1" type="ORF">GCL60_00135</name>
</gene>
<sequence length="254" mass="27935">MKKTLILFSLFAFPLAYSQEKKSDNGKLNLDILGSIGFTNYTNYPALNSLNDYFKSIGVNVDGSESTAPYYGVNVGASALYSFYKTSIGYPVVGGGLSYVYATTDQSKTKYYTDGYTSNSKTGNTSSLFIDLYAGFNFTFIEQLKIFTLFNYGYSIYDKASQSENFNIYLNSGLTIKSSLNNSYTVKNHQKYGFTGICLYELTNDIGIGAGLDINSHSFSASGTSTYATGFSQNINQNSTFAEVSARFIMSYSL</sequence>
<comment type="caution">
    <text evidence="1">The sequence shown here is derived from an EMBL/GenBank/DDBJ whole genome shotgun (WGS) entry which is preliminary data.</text>
</comment>
<evidence type="ECO:0008006" key="3">
    <source>
        <dbReference type="Google" id="ProtNLM"/>
    </source>
</evidence>
<evidence type="ECO:0000313" key="1">
    <source>
        <dbReference type="EMBL" id="KAB8040358.1"/>
    </source>
</evidence>